<organism evidence="2 3">
    <name type="scientific">Pseudoxanthomonas mexicana</name>
    <dbReference type="NCBI Taxonomy" id="128785"/>
    <lineage>
        <taxon>Bacteria</taxon>
        <taxon>Pseudomonadati</taxon>
        <taxon>Pseudomonadota</taxon>
        <taxon>Gammaproteobacteria</taxon>
        <taxon>Lysobacterales</taxon>
        <taxon>Lysobacteraceae</taxon>
        <taxon>Pseudoxanthomonas</taxon>
    </lineage>
</organism>
<gene>
    <name evidence="2" type="ORF">H4W19_07985</name>
</gene>
<feature type="transmembrane region" description="Helical" evidence="1">
    <location>
        <begin position="148"/>
        <end position="167"/>
    </location>
</feature>
<keyword evidence="3" id="KW-1185">Reference proteome</keyword>
<protein>
    <submittedName>
        <fullName evidence="2">Uncharacterized protein</fullName>
    </submittedName>
</protein>
<keyword evidence="1" id="KW-0472">Membrane</keyword>
<evidence type="ECO:0000313" key="3">
    <source>
        <dbReference type="Proteomes" id="UP000515506"/>
    </source>
</evidence>
<proteinExistence type="predicted"/>
<feature type="transmembrane region" description="Helical" evidence="1">
    <location>
        <begin position="110"/>
        <end position="127"/>
    </location>
</feature>
<reference evidence="2 3" key="1">
    <citation type="submission" date="2020-08" db="EMBL/GenBank/DDBJ databases">
        <title>Streptomycin resistant and MDR strain, P. mexicana.</title>
        <authorList>
            <person name="Ganesh-kumar S."/>
            <person name="Zhe T."/>
            <person name="Yu Z."/>
            <person name="Min Y."/>
        </authorList>
    </citation>
    <scope>NUCLEOTIDE SEQUENCE [LARGE SCALE GENOMIC DNA]</scope>
    <source>
        <strain evidence="2 3">GTZY</strain>
    </source>
</reference>
<feature type="transmembrane region" description="Helical" evidence="1">
    <location>
        <begin position="34"/>
        <end position="53"/>
    </location>
</feature>
<accession>A0ABX6RF90</accession>
<dbReference type="Proteomes" id="UP000515506">
    <property type="component" value="Chromosome"/>
</dbReference>
<name>A0ABX6RF90_PSEMX</name>
<evidence type="ECO:0000256" key="1">
    <source>
        <dbReference type="SAM" id="Phobius"/>
    </source>
</evidence>
<dbReference type="EMBL" id="CP060028">
    <property type="protein sequence ID" value="QND81671.1"/>
    <property type="molecule type" value="Genomic_DNA"/>
</dbReference>
<keyword evidence="1" id="KW-1133">Transmembrane helix</keyword>
<feature type="transmembrane region" description="Helical" evidence="1">
    <location>
        <begin position="179"/>
        <end position="205"/>
    </location>
</feature>
<sequence>MASKPWGWWGLLGVGLLAFWALLAGPSTLLGVDLGKVGTATLVLLAWGALYAISRMPQGEAERGLAPGEWRAWVGVAFMLAATGYFLARADVFAAAALQDNPHASAVGRHLVLLLVAWSLLSGVLGARWKGRVQEDERDREIEKQAAGWGRGALIACIVGLALMLAFSPAERLAWATHFMIANLLVFALMWGWLCEYVATAMLYWRDRRGAA</sequence>
<evidence type="ECO:0000313" key="2">
    <source>
        <dbReference type="EMBL" id="QND81671.1"/>
    </source>
</evidence>
<dbReference type="RefSeq" id="WP_185896722.1">
    <property type="nucleotide sequence ID" value="NZ_CP060028.1"/>
</dbReference>
<keyword evidence="1" id="KW-0812">Transmembrane</keyword>
<feature type="transmembrane region" description="Helical" evidence="1">
    <location>
        <begin position="73"/>
        <end position="98"/>
    </location>
</feature>